<evidence type="ECO:0000313" key="1">
    <source>
        <dbReference type="EMBL" id="KAJ9099751.1"/>
    </source>
</evidence>
<sequence>MSQPSAPYHNQYPNGHGPQYDSRRPSGSYPPQPISERLPPILDQPPRYHATQSYSPYSTYAEGSRMYHAQTPPLPPPVQHPRPDYRYTSLGGLPTPQQSFSNAPPMSDRDYAGYYKKRKLSSDISAYSLSVNNGVGEDVHPRIDTYSKNPSTPNISTPSSSERPPEELGVTRDKSQMTEQDKHELKKEKNREKQRRLRSRRAEQMNTLEHLNAEKDARLEHLEAKVKQLEAEGADREQKWQTWVTELESRLTQARRRCKVLEAASMGQNENEGDHDVSTSREIADVRVRFGVETDSGIDPSLAYTTAGITENIRVDPALHRPTTAPVGHEQPRPHSASSATSPRDADHMAYSNPRQMGLQTSNDRFRHSGSPLSIQALVSPSVENVQSAAGSFSTEGTRLELNAGVSQVNGEHNKARMMDAVIARGLQQVVTSLEDVDPNVALPYLHLLNSLQAMPNQPTAFPRATMLRNPETNTSSQVSILPTNDSVQPATANMPESEILNMTDSNLLHLARSLIKEKLPPSMYTPQQGQWNTTMEDEQSSLNLRKRTPSDATTLVGEDQAAALIRPSWRQIFTPSQLYILYRALMFACHPSGSKEFFDGKRLSELSPGQKAVYERWAAYEGRDKRLDMVPAMILRMRIILCDELQDRGDFDLTAYMSDTLHEAVLIHFGTGGLLFSLLEEIFAALFEHGDEKTDIQAPDPSR</sequence>
<gene>
    <name evidence="1" type="ORF">QFC21_003749</name>
</gene>
<reference evidence="1" key="1">
    <citation type="submission" date="2023-04" db="EMBL/GenBank/DDBJ databases">
        <title>Draft Genome sequencing of Naganishia species isolated from polar environments using Oxford Nanopore Technology.</title>
        <authorList>
            <person name="Leo P."/>
            <person name="Venkateswaran K."/>
        </authorList>
    </citation>
    <scope>NUCLEOTIDE SEQUENCE</scope>
    <source>
        <strain evidence="1">MNA-CCFEE 5423</strain>
    </source>
</reference>
<dbReference type="EMBL" id="JASBWT010000012">
    <property type="protein sequence ID" value="KAJ9099751.1"/>
    <property type="molecule type" value="Genomic_DNA"/>
</dbReference>
<comment type="caution">
    <text evidence="1">The sequence shown here is derived from an EMBL/GenBank/DDBJ whole genome shotgun (WGS) entry which is preliminary data.</text>
</comment>
<dbReference type="Proteomes" id="UP001227268">
    <property type="component" value="Unassembled WGS sequence"/>
</dbReference>
<organism evidence="1 2">
    <name type="scientific">Naganishia friedmannii</name>
    <dbReference type="NCBI Taxonomy" id="89922"/>
    <lineage>
        <taxon>Eukaryota</taxon>
        <taxon>Fungi</taxon>
        <taxon>Dikarya</taxon>
        <taxon>Basidiomycota</taxon>
        <taxon>Agaricomycotina</taxon>
        <taxon>Tremellomycetes</taxon>
        <taxon>Filobasidiales</taxon>
        <taxon>Filobasidiaceae</taxon>
        <taxon>Naganishia</taxon>
    </lineage>
</organism>
<accession>A0ACC2VLS5</accession>
<evidence type="ECO:0000313" key="2">
    <source>
        <dbReference type="Proteomes" id="UP001227268"/>
    </source>
</evidence>
<keyword evidence="2" id="KW-1185">Reference proteome</keyword>
<name>A0ACC2VLS5_9TREE</name>
<proteinExistence type="predicted"/>
<protein>
    <submittedName>
        <fullName evidence="1">Uncharacterized protein</fullName>
    </submittedName>
</protein>